<dbReference type="PROSITE" id="PS51035">
    <property type="entry name" value="BAG"/>
    <property type="match status" value="1"/>
</dbReference>
<protein>
    <recommendedName>
        <fullName evidence="4">BAG domain-containing protein</fullName>
    </recommendedName>
</protein>
<evidence type="ECO:0000259" key="4">
    <source>
        <dbReference type="PROSITE" id="PS51035"/>
    </source>
</evidence>
<evidence type="ECO:0000313" key="6">
    <source>
        <dbReference type="Proteomes" id="UP001386955"/>
    </source>
</evidence>
<dbReference type="GO" id="GO:0006457">
    <property type="term" value="P:protein folding"/>
    <property type="evidence" value="ECO:0007669"/>
    <property type="project" value="TreeGrafter"/>
</dbReference>
<sequence length="299" mass="34615">MPREEAVSVPFMIKKKSHMWRSGWGMAEPGYCKEASKVVSIPVRFVGSERSRTVSAIKIQRVLRGFLVRNSLRKMGATRVELERIEREQVMMWEQKERLRVCETIMNLLLKLDSVRVLHYPGLRECRKSLINKAISLQEMLDPHSDGQGNSCLLKVKEEDLGQCLREDEDGIETLRNWGLDNEEESGLGPSLVQEKEGEITCEEVKEEASEERRVLVEENYLLKEKEGEGKKGELLEKMLVMMEQLFQRNEMQTILLTSLSQRVEQLERAISCDKLRKKKKKKNAHAKNKHSDTKNGFI</sequence>
<dbReference type="PANTHER" id="PTHR33322:SF4">
    <property type="entry name" value="BAG DOMAIN CONTAINING PROTEIN, EXPRESSED"/>
    <property type="match status" value="1"/>
</dbReference>
<dbReference type="Gene3D" id="1.20.58.120">
    <property type="entry name" value="BAG domain"/>
    <property type="match status" value="1"/>
</dbReference>
<evidence type="ECO:0000256" key="2">
    <source>
        <dbReference type="ARBA" id="ARBA00023186"/>
    </source>
</evidence>
<dbReference type="Pfam" id="PF02179">
    <property type="entry name" value="BAG"/>
    <property type="match status" value="1"/>
</dbReference>
<evidence type="ECO:0000256" key="1">
    <source>
        <dbReference type="ARBA" id="ARBA00022860"/>
    </source>
</evidence>
<dbReference type="InterPro" id="IPR000048">
    <property type="entry name" value="IQ_motif_EF-hand-BS"/>
</dbReference>
<keyword evidence="2" id="KW-0143">Chaperone</keyword>
<keyword evidence="1" id="KW-0112">Calmodulin-binding</keyword>
<comment type="caution">
    <text evidence="5">The sequence shown here is derived from an EMBL/GenBank/DDBJ whole genome shotgun (WGS) entry which is preliminary data.</text>
</comment>
<dbReference type="GO" id="GO:0009506">
    <property type="term" value="C:plasmodesma"/>
    <property type="evidence" value="ECO:0007669"/>
    <property type="project" value="TreeGrafter"/>
</dbReference>
<dbReference type="GO" id="GO:0005516">
    <property type="term" value="F:calmodulin binding"/>
    <property type="evidence" value="ECO:0007669"/>
    <property type="project" value="UniProtKB-KW"/>
</dbReference>
<dbReference type="PROSITE" id="PS50096">
    <property type="entry name" value="IQ"/>
    <property type="match status" value="1"/>
</dbReference>
<reference evidence="5 6" key="1">
    <citation type="submission" date="2024-01" db="EMBL/GenBank/DDBJ databases">
        <title>The genomes of 5 underutilized Papilionoideae crops provide insights into root nodulation and disease resistanc.</title>
        <authorList>
            <person name="Jiang F."/>
        </authorList>
    </citation>
    <scope>NUCLEOTIDE SEQUENCE [LARGE SCALE GENOMIC DNA]</scope>
    <source>
        <strain evidence="5">DUOXIRENSHENG_FW03</strain>
        <tissue evidence="5">Leaves</tissue>
    </source>
</reference>
<evidence type="ECO:0000256" key="3">
    <source>
        <dbReference type="SAM" id="MobiDB-lite"/>
    </source>
</evidence>
<dbReference type="AlphaFoldDB" id="A0AAN9XJ11"/>
<accession>A0AAN9XJ11</accession>
<evidence type="ECO:0000313" key="5">
    <source>
        <dbReference type="EMBL" id="KAK7394260.1"/>
    </source>
</evidence>
<gene>
    <name evidence="5" type="ORF">VNO78_14782</name>
</gene>
<dbReference type="InterPro" id="IPR040400">
    <property type="entry name" value="BAG5/6/7/8"/>
</dbReference>
<feature type="region of interest" description="Disordered" evidence="3">
    <location>
        <begin position="277"/>
        <end position="299"/>
    </location>
</feature>
<name>A0AAN9XJ11_PSOTE</name>
<dbReference type="InterPro" id="IPR036533">
    <property type="entry name" value="BAG_dom_sf"/>
</dbReference>
<dbReference type="Proteomes" id="UP001386955">
    <property type="component" value="Unassembled WGS sequence"/>
</dbReference>
<feature type="domain" description="BAG" evidence="4">
    <location>
        <begin position="94"/>
        <end position="145"/>
    </location>
</feature>
<organism evidence="5 6">
    <name type="scientific">Psophocarpus tetragonolobus</name>
    <name type="common">Winged bean</name>
    <name type="synonym">Dolichos tetragonolobus</name>
    <dbReference type="NCBI Taxonomy" id="3891"/>
    <lineage>
        <taxon>Eukaryota</taxon>
        <taxon>Viridiplantae</taxon>
        <taxon>Streptophyta</taxon>
        <taxon>Embryophyta</taxon>
        <taxon>Tracheophyta</taxon>
        <taxon>Spermatophyta</taxon>
        <taxon>Magnoliopsida</taxon>
        <taxon>eudicotyledons</taxon>
        <taxon>Gunneridae</taxon>
        <taxon>Pentapetalae</taxon>
        <taxon>rosids</taxon>
        <taxon>fabids</taxon>
        <taxon>Fabales</taxon>
        <taxon>Fabaceae</taxon>
        <taxon>Papilionoideae</taxon>
        <taxon>50 kb inversion clade</taxon>
        <taxon>NPAAA clade</taxon>
        <taxon>indigoferoid/millettioid clade</taxon>
        <taxon>Phaseoleae</taxon>
        <taxon>Psophocarpus</taxon>
    </lineage>
</organism>
<dbReference type="GO" id="GO:0051087">
    <property type="term" value="F:protein-folding chaperone binding"/>
    <property type="evidence" value="ECO:0007669"/>
    <property type="project" value="InterPro"/>
</dbReference>
<dbReference type="EMBL" id="JAYMYS010000004">
    <property type="protein sequence ID" value="KAK7394260.1"/>
    <property type="molecule type" value="Genomic_DNA"/>
</dbReference>
<keyword evidence="6" id="KW-1185">Reference proteome</keyword>
<dbReference type="Pfam" id="PF00612">
    <property type="entry name" value="IQ"/>
    <property type="match status" value="1"/>
</dbReference>
<feature type="compositionally biased region" description="Basic and acidic residues" evidence="3">
    <location>
        <begin position="290"/>
        <end position="299"/>
    </location>
</feature>
<dbReference type="SUPFAM" id="SSF63491">
    <property type="entry name" value="BAG domain"/>
    <property type="match status" value="1"/>
</dbReference>
<dbReference type="InterPro" id="IPR003103">
    <property type="entry name" value="BAG_domain"/>
</dbReference>
<proteinExistence type="predicted"/>
<dbReference type="PANTHER" id="PTHR33322">
    <property type="entry name" value="BAG DOMAIN CONTAINING PROTEIN, EXPRESSED"/>
    <property type="match status" value="1"/>
</dbReference>
<feature type="compositionally biased region" description="Basic residues" evidence="3">
    <location>
        <begin position="277"/>
        <end position="289"/>
    </location>
</feature>